<feature type="transmembrane region" description="Helical" evidence="6">
    <location>
        <begin position="61"/>
        <end position="80"/>
    </location>
</feature>
<dbReference type="Proteomes" id="UP000193642">
    <property type="component" value="Unassembled WGS sequence"/>
</dbReference>
<gene>
    <name evidence="8" type="ORF">BCR33DRAFT_726279</name>
</gene>
<feature type="transmembrane region" description="Helical" evidence="6">
    <location>
        <begin position="20"/>
        <end position="40"/>
    </location>
</feature>
<dbReference type="InterPro" id="IPR020846">
    <property type="entry name" value="MFS_dom"/>
</dbReference>
<evidence type="ECO:0000313" key="8">
    <source>
        <dbReference type="EMBL" id="ORY26416.1"/>
    </source>
</evidence>
<evidence type="ECO:0000256" key="5">
    <source>
        <dbReference type="ARBA" id="ARBA00023136"/>
    </source>
</evidence>
<reference evidence="8 9" key="1">
    <citation type="submission" date="2016-07" db="EMBL/GenBank/DDBJ databases">
        <title>Pervasive Adenine N6-methylation of Active Genes in Fungi.</title>
        <authorList>
            <consortium name="DOE Joint Genome Institute"/>
            <person name="Mondo S.J."/>
            <person name="Dannebaum R.O."/>
            <person name="Kuo R.C."/>
            <person name="Labutti K."/>
            <person name="Haridas S."/>
            <person name="Kuo A."/>
            <person name="Salamov A."/>
            <person name="Ahrendt S.R."/>
            <person name="Lipzen A."/>
            <person name="Sullivan W."/>
            <person name="Andreopoulos W.B."/>
            <person name="Clum A."/>
            <person name="Lindquist E."/>
            <person name="Daum C."/>
            <person name="Ramamoorthy G.K."/>
            <person name="Gryganskyi A."/>
            <person name="Culley D."/>
            <person name="Magnuson J.K."/>
            <person name="James T.Y."/>
            <person name="O'Malley M.A."/>
            <person name="Stajich J.E."/>
            <person name="Spatafora J.W."/>
            <person name="Visel A."/>
            <person name="Grigoriev I.V."/>
        </authorList>
    </citation>
    <scope>NUCLEOTIDE SEQUENCE [LARGE SCALE GENOMIC DNA]</scope>
    <source>
        <strain evidence="8 9">JEL800</strain>
    </source>
</reference>
<dbReference type="PANTHER" id="PTHR23506:SF23">
    <property type="entry name" value="GH10249P"/>
    <property type="match status" value="1"/>
</dbReference>
<comment type="subcellular location">
    <subcellularLocation>
        <location evidence="1">Membrane</location>
        <topology evidence="1">Multi-pass membrane protein</topology>
    </subcellularLocation>
</comment>
<evidence type="ECO:0000256" key="2">
    <source>
        <dbReference type="ARBA" id="ARBA00022448"/>
    </source>
</evidence>
<dbReference type="Gene3D" id="1.20.1250.20">
    <property type="entry name" value="MFS general substrate transporter like domains"/>
    <property type="match status" value="1"/>
</dbReference>
<evidence type="ECO:0000256" key="4">
    <source>
        <dbReference type="ARBA" id="ARBA00022989"/>
    </source>
</evidence>
<keyword evidence="3 6" id="KW-0812">Transmembrane</keyword>
<protein>
    <submittedName>
        <fullName evidence="8">MFS general substrate transporter</fullName>
    </submittedName>
</protein>
<accession>A0A1Y2AVA4</accession>
<dbReference type="Pfam" id="PF07690">
    <property type="entry name" value="MFS_1"/>
    <property type="match status" value="1"/>
</dbReference>
<evidence type="ECO:0000259" key="7">
    <source>
        <dbReference type="PROSITE" id="PS50850"/>
    </source>
</evidence>
<proteinExistence type="predicted"/>
<keyword evidence="4 6" id="KW-1133">Transmembrane helix</keyword>
<dbReference type="GO" id="GO:0022857">
    <property type="term" value="F:transmembrane transporter activity"/>
    <property type="evidence" value="ECO:0007669"/>
    <property type="project" value="InterPro"/>
</dbReference>
<name>A0A1Y2AVA4_9FUNG</name>
<sequence>TNPPLKLNSQFGYDSTQIGIVWIALIIPQVVGGIAGGYLYDAFGLKRTFCMFLLAVPGPDHVAWICCVLVVTGLSFGIGLAPVSPGIAASIPQEYHTMGYSLSSIVFAIGICVGPVVGSFVYQSVGWMWQTVLFGCVMVVSTMIAFLLPDPRTTKDECTNVGE</sequence>
<dbReference type="STRING" id="329046.A0A1Y2AVA4"/>
<feature type="domain" description="Major facilitator superfamily (MFS) profile" evidence="7">
    <location>
        <begin position="1"/>
        <end position="163"/>
    </location>
</feature>
<feature type="non-terminal residue" evidence="8">
    <location>
        <position position="1"/>
    </location>
</feature>
<dbReference type="PANTHER" id="PTHR23506">
    <property type="entry name" value="GH10249P"/>
    <property type="match status" value="1"/>
</dbReference>
<dbReference type="GO" id="GO:0016020">
    <property type="term" value="C:membrane"/>
    <property type="evidence" value="ECO:0007669"/>
    <property type="project" value="UniProtKB-SubCell"/>
</dbReference>
<dbReference type="SUPFAM" id="SSF103473">
    <property type="entry name" value="MFS general substrate transporter"/>
    <property type="match status" value="1"/>
</dbReference>
<dbReference type="PROSITE" id="PS50850">
    <property type="entry name" value="MFS"/>
    <property type="match status" value="1"/>
</dbReference>
<feature type="transmembrane region" description="Helical" evidence="6">
    <location>
        <begin position="129"/>
        <end position="148"/>
    </location>
</feature>
<dbReference type="InterPro" id="IPR011701">
    <property type="entry name" value="MFS"/>
</dbReference>
<dbReference type="EMBL" id="MCGO01000114">
    <property type="protein sequence ID" value="ORY26416.1"/>
    <property type="molecule type" value="Genomic_DNA"/>
</dbReference>
<feature type="transmembrane region" description="Helical" evidence="6">
    <location>
        <begin position="100"/>
        <end position="122"/>
    </location>
</feature>
<keyword evidence="5 6" id="KW-0472">Membrane</keyword>
<organism evidence="8 9">
    <name type="scientific">Rhizoclosmatium globosum</name>
    <dbReference type="NCBI Taxonomy" id="329046"/>
    <lineage>
        <taxon>Eukaryota</taxon>
        <taxon>Fungi</taxon>
        <taxon>Fungi incertae sedis</taxon>
        <taxon>Chytridiomycota</taxon>
        <taxon>Chytridiomycota incertae sedis</taxon>
        <taxon>Chytridiomycetes</taxon>
        <taxon>Chytridiales</taxon>
        <taxon>Chytriomycetaceae</taxon>
        <taxon>Rhizoclosmatium</taxon>
    </lineage>
</organism>
<keyword evidence="2" id="KW-0813">Transport</keyword>
<dbReference type="InterPro" id="IPR050930">
    <property type="entry name" value="MFS_Vesicular_Transporter"/>
</dbReference>
<evidence type="ECO:0000256" key="3">
    <source>
        <dbReference type="ARBA" id="ARBA00022692"/>
    </source>
</evidence>
<comment type="caution">
    <text evidence="8">The sequence shown here is derived from an EMBL/GenBank/DDBJ whole genome shotgun (WGS) entry which is preliminary data.</text>
</comment>
<keyword evidence="9" id="KW-1185">Reference proteome</keyword>
<dbReference type="OrthoDB" id="5086884at2759"/>
<dbReference type="InterPro" id="IPR036259">
    <property type="entry name" value="MFS_trans_sf"/>
</dbReference>
<dbReference type="AlphaFoldDB" id="A0A1Y2AVA4"/>
<evidence type="ECO:0000256" key="6">
    <source>
        <dbReference type="SAM" id="Phobius"/>
    </source>
</evidence>
<evidence type="ECO:0000313" key="9">
    <source>
        <dbReference type="Proteomes" id="UP000193642"/>
    </source>
</evidence>
<evidence type="ECO:0000256" key="1">
    <source>
        <dbReference type="ARBA" id="ARBA00004141"/>
    </source>
</evidence>